<proteinExistence type="predicted"/>
<dbReference type="GeneID" id="19243411"/>
<sequence length="487" mass="51832">MSRNIFVHNKSSHPQTFEVHGWNNNKNIVVKPRSTHTIKAPNGSSGAIIALHDGHEGEQAEITKNGFGGNDFFDLSNIVGAGGNMTVQQVGEPETLKGDPLFMQHLNDAFRKASKETKDKCRGALHFDKKGAIIRLEPIKFHPEIEPLIRTFADGKTYIGVGAWNGSPGHKSDNEQSKAGRGNKDIIVTSNDGDASPDKRYGRQGAKFVAQGLVGSFESSASTGNEGETGADQQEDADGSVEANVNAEANGEDDTAGTVDAEDVRTNEDITGPASLSQRTLLASAAATPIHPTKGDPDDGKKPGIILHNRSNHADTYFFFDNYWNGNGTAGANFDKPLKAVSVPAGKKAFASLPLTFKGRVQRGRLIPATWVEFQLKAANDGAAHGDVSIQQGNDGPATISSTDGSHQPIGGFKQPLVHKAPPAARVKRPGDGVEVLASTMGNWMGPPNQAAIDYQRPLIGKTTYVVGGTGVPDVAARNHRFSVDFY</sequence>
<dbReference type="AlphaFoldDB" id="U1HT73"/>
<dbReference type="SUPFAM" id="SSF49870">
    <property type="entry name" value="Osmotin, thaumatin-like protein"/>
    <property type="match status" value="1"/>
</dbReference>
<dbReference type="RefSeq" id="XP_007800573.1">
    <property type="nucleotide sequence ID" value="XM_007802382.1"/>
</dbReference>
<dbReference type="eggNOG" id="ENOG502SJBN">
    <property type="taxonomic scope" value="Eukaryota"/>
</dbReference>
<accession>U1HT73</accession>
<protein>
    <submittedName>
        <fullName evidence="2">Uncharacterized protein</fullName>
    </submittedName>
</protein>
<evidence type="ECO:0000313" key="2">
    <source>
        <dbReference type="EMBL" id="ERF73765.1"/>
    </source>
</evidence>
<name>U1HT73_ENDPU</name>
<feature type="region of interest" description="Disordered" evidence="1">
    <location>
        <begin position="163"/>
        <end position="201"/>
    </location>
</feature>
<dbReference type="OrthoDB" id="5959761at2759"/>
<evidence type="ECO:0000313" key="3">
    <source>
        <dbReference type="Proteomes" id="UP000019373"/>
    </source>
</evidence>
<dbReference type="OMA" id="YIGVGAW"/>
<dbReference type="Proteomes" id="UP000019373">
    <property type="component" value="Unassembled WGS sequence"/>
</dbReference>
<keyword evidence="3" id="KW-1185">Reference proteome</keyword>
<feature type="region of interest" description="Disordered" evidence="1">
    <location>
        <begin position="218"/>
        <end position="278"/>
    </location>
</feature>
<reference evidence="3" key="1">
    <citation type="journal article" date="2014" name="BMC Genomics">
        <title>Genome characteristics reveal the impact of lichenization on lichen-forming fungus Endocarpon pusillum Hedwig (Verrucariales, Ascomycota).</title>
        <authorList>
            <person name="Wang Y.-Y."/>
            <person name="Liu B."/>
            <person name="Zhang X.-Y."/>
            <person name="Zhou Q.-M."/>
            <person name="Zhang T."/>
            <person name="Li H."/>
            <person name="Yu Y.-F."/>
            <person name="Zhang X.-L."/>
            <person name="Hao X.-Y."/>
            <person name="Wang M."/>
            <person name="Wang L."/>
            <person name="Wei J.-C."/>
        </authorList>
    </citation>
    <scope>NUCLEOTIDE SEQUENCE [LARGE SCALE GENOMIC DNA]</scope>
    <source>
        <strain evidence="3">Z07020 / HMAS-L-300199</strain>
    </source>
</reference>
<evidence type="ECO:0000256" key="1">
    <source>
        <dbReference type="SAM" id="MobiDB-lite"/>
    </source>
</evidence>
<gene>
    <name evidence="2" type="ORF">EPUS_08563</name>
</gene>
<dbReference type="HOGENOM" id="CLU_681488_0_0_1"/>
<organism evidence="2 3">
    <name type="scientific">Endocarpon pusillum (strain Z07020 / HMAS-L-300199)</name>
    <name type="common">Lichen-forming fungus</name>
    <dbReference type="NCBI Taxonomy" id="1263415"/>
    <lineage>
        <taxon>Eukaryota</taxon>
        <taxon>Fungi</taxon>
        <taxon>Dikarya</taxon>
        <taxon>Ascomycota</taxon>
        <taxon>Pezizomycotina</taxon>
        <taxon>Eurotiomycetes</taxon>
        <taxon>Chaetothyriomycetidae</taxon>
        <taxon>Verrucariales</taxon>
        <taxon>Verrucariaceae</taxon>
        <taxon>Endocarpon</taxon>
    </lineage>
</organism>
<dbReference type="EMBL" id="KE720925">
    <property type="protein sequence ID" value="ERF73765.1"/>
    <property type="molecule type" value="Genomic_DNA"/>
</dbReference>
<dbReference type="InterPro" id="IPR037176">
    <property type="entry name" value="Osmotin/thaumatin-like_sf"/>
</dbReference>
<feature type="compositionally biased region" description="Basic and acidic residues" evidence="1">
    <location>
        <begin position="170"/>
        <end position="184"/>
    </location>
</feature>